<dbReference type="Proteomes" id="UP000240883">
    <property type="component" value="Unassembled WGS sequence"/>
</dbReference>
<dbReference type="InterPro" id="IPR001466">
    <property type="entry name" value="Beta-lactam-related"/>
</dbReference>
<evidence type="ECO:0000256" key="1">
    <source>
        <dbReference type="ARBA" id="ARBA00038215"/>
    </source>
</evidence>
<dbReference type="Pfam" id="PF00144">
    <property type="entry name" value="Beta-lactamase"/>
    <property type="match status" value="1"/>
</dbReference>
<dbReference type="EMBL" id="KZ678138">
    <property type="protein sequence ID" value="PSN64796.1"/>
    <property type="molecule type" value="Genomic_DNA"/>
</dbReference>
<reference evidence="3 4" key="1">
    <citation type="journal article" date="2018" name="Front. Microbiol.">
        <title>Genome-Wide Analysis of Corynespora cassiicola Leaf Fall Disease Putative Effectors.</title>
        <authorList>
            <person name="Lopez D."/>
            <person name="Ribeiro S."/>
            <person name="Label P."/>
            <person name="Fumanal B."/>
            <person name="Venisse J.S."/>
            <person name="Kohler A."/>
            <person name="de Oliveira R.R."/>
            <person name="Labutti K."/>
            <person name="Lipzen A."/>
            <person name="Lail K."/>
            <person name="Bauer D."/>
            <person name="Ohm R.A."/>
            <person name="Barry K.W."/>
            <person name="Spatafora J."/>
            <person name="Grigoriev I.V."/>
            <person name="Martin F.M."/>
            <person name="Pujade-Renaud V."/>
        </authorList>
    </citation>
    <scope>NUCLEOTIDE SEQUENCE [LARGE SCALE GENOMIC DNA]</scope>
    <source>
        <strain evidence="3 4">Philippines</strain>
    </source>
</reference>
<dbReference type="AlphaFoldDB" id="A0A2T2NHQ4"/>
<evidence type="ECO:0000259" key="2">
    <source>
        <dbReference type="Pfam" id="PF00144"/>
    </source>
</evidence>
<dbReference type="STRING" id="1448308.A0A2T2NHQ4"/>
<dbReference type="OrthoDB" id="5946976at2759"/>
<dbReference type="SUPFAM" id="SSF56601">
    <property type="entry name" value="beta-lactamase/transpeptidase-like"/>
    <property type="match status" value="1"/>
</dbReference>
<organism evidence="3 4">
    <name type="scientific">Corynespora cassiicola Philippines</name>
    <dbReference type="NCBI Taxonomy" id="1448308"/>
    <lineage>
        <taxon>Eukaryota</taxon>
        <taxon>Fungi</taxon>
        <taxon>Dikarya</taxon>
        <taxon>Ascomycota</taxon>
        <taxon>Pezizomycotina</taxon>
        <taxon>Dothideomycetes</taxon>
        <taxon>Pleosporomycetidae</taxon>
        <taxon>Pleosporales</taxon>
        <taxon>Corynesporascaceae</taxon>
        <taxon>Corynespora</taxon>
    </lineage>
</organism>
<evidence type="ECO:0000313" key="3">
    <source>
        <dbReference type="EMBL" id="PSN64796.1"/>
    </source>
</evidence>
<name>A0A2T2NHQ4_CORCC</name>
<dbReference type="Gene3D" id="3.40.710.10">
    <property type="entry name" value="DD-peptidase/beta-lactamase superfamily"/>
    <property type="match status" value="1"/>
</dbReference>
<evidence type="ECO:0000313" key="4">
    <source>
        <dbReference type="Proteomes" id="UP000240883"/>
    </source>
</evidence>
<keyword evidence="4" id="KW-1185">Reference proteome</keyword>
<protein>
    <submittedName>
        <fullName evidence="3">Beta-lactamase/transpeptidase-like protein</fullName>
    </submittedName>
</protein>
<dbReference type="InterPro" id="IPR012338">
    <property type="entry name" value="Beta-lactam/transpept-like"/>
</dbReference>
<gene>
    <name evidence="3" type="ORF">BS50DRAFT_498903</name>
</gene>
<comment type="similarity">
    <text evidence="1">Belongs to the peptidase S12 family.</text>
</comment>
<feature type="domain" description="Beta-lactamase-related" evidence="2">
    <location>
        <begin position="1"/>
        <end position="343"/>
    </location>
</feature>
<proteinExistence type="inferred from homology"/>
<sequence>MSAGVLHHGQMIHTKHFGYRQISSQTPPDNDTIYRIASLTKLMTMCAVGCLVGEEVLQWDTPICQYLPEFSRRLDDVGTRSTLRDLGSNRTGIASADFFWTHKNGQLLTPKDQLVPLSTVISVSRKFRQSFVYSPWNYVLIQAIIEKVTKKSFGTVLQEKIFDPLGLQRTTCEEPDGSNISSAYAVADDGSAESIKMTPLSPDTGLTAVMGVKSTIIDMLIFYSAVLLAYKDQMQLNVDSIVGSPLHHLRTILAPHISVNKNTSLESQAYCLGTYRTALPGHLSRASLNASLLRTTAPTFGSDLYGMEIFHHTGNISGNFHSMFLVPETQSAVICLTNATPLMDASDFCAQILLGVVLGSASKLPYVQLAGDARERQLNWYARLSSEIASRKSNLPPREPLSSYAGTYSNAPTKFSLQIVQEGPHLNLIVQGHSNTSYILKPYDQDTLYWEANRNRELCQEGMFPRPHLQVHLIRFWKEGGTIKSLSWHHDPNTDPFVFKKEHQSGHLKL</sequence>
<dbReference type="PANTHER" id="PTHR46825:SF14">
    <property type="entry name" value="BETA-LACTAMASE-RELATED DOMAIN-CONTAINING PROTEIN"/>
    <property type="match status" value="1"/>
</dbReference>
<dbReference type="PANTHER" id="PTHR46825">
    <property type="entry name" value="D-ALANYL-D-ALANINE-CARBOXYPEPTIDASE/ENDOPEPTIDASE AMPH"/>
    <property type="match status" value="1"/>
</dbReference>
<accession>A0A2T2NHQ4</accession>
<dbReference type="InterPro" id="IPR050491">
    <property type="entry name" value="AmpC-like"/>
</dbReference>